<dbReference type="Proteomes" id="UP000095558">
    <property type="component" value="Unassembled WGS sequence"/>
</dbReference>
<dbReference type="InterPro" id="IPR047150">
    <property type="entry name" value="SGT"/>
</dbReference>
<evidence type="ECO:0000256" key="3">
    <source>
        <dbReference type="PROSITE-ProRule" id="PRU00339"/>
    </source>
</evidence>
<dbReference type="PROSITE" id="PS50005">
    <property type="entry name" value="TPR"/>
    <property type="match status" value="1"/>
</dbReference>
<dbReference type="InterPro" id="IPR019734">
    <property type="entry name" value="TPR_rpt"/>
</dbReference>
<feature type="repeat" description="TPR" evidence="3">
    <location>
        <begin position="34"/>
        <end position="67"/>
    </location>
</feature>
<keyword evidence="2 3" id="KW-0802">TPR repeat</keyword>
<gene>
    <name evidence="4" type="ORF">ERS852470_02475</name>
</gene>
<sequence>MSYFNEGNKYYNNKDYSKAIENYIESIEVGENESCAYYNAGVCYIKLKDFNSAIEMLKKALSIQKESKYYFNLAYCYAMLENVNKALIYFNRAWALDASDKDCEKAINLLISKNKKAL</sequence>
<dbReference type="Pfam" id="PF13181">
    <property type="entry name" value="TPR_8"/>
    <property type="match status" value="1"/>
</dbReference>
<dbReference type="InterPro" id="IPR011990">
    <property type="entry name" value="TPR-like_helical_dom_sf"/>
</dbReference>
<dbReference type="GO" id="GO:0016020">
    <property type="term" value="C:membrane"/>
    <property type="evidence" value="ECO:0007669"/>
    <property type="project" value="TreeGrafter"/>
</dbReference>
<evidence type="ECO:0000256" key="1">
    <source>
        <dbReference type="ARBA" id="ARBA00022737"/>
    </source>
</evidence>
<dbReference type="PANTHER" id="PTHR45831">
    <property type="entry name" value="LD24721P"/>
    <property type="match status" value="1"/>
</dbReference>
<dbReference type="SMART" id="SM00028">
    <property type="entry name" value="TPR"/>
    <property type="match status" value="3"/>
</dbReference>
<evidence type="ECO:0000313" key="4">
    <source>
        <dbReference type="EMBL" id="CUO48074.1"/>
    </source>
</evidence>
<dbReference type="EMBL" id="CYZV01000026">
    <property type="protein sequence ID" value="CUO48074.1"/>
    <property type="molecule type" value="Genomic_DNA"/>
</dbReference>
<dbReference type="GO" id="GO:0060090">
    <property type="term" value="F:molecular adaptor activity"/>
    <property type="evidence" value="ECO:0007669"/>
    <property type="project" value="TreeGrafter"/>
</dbReference>
<dbReference type="GeneID" id="83013037"/>
<dbReference type="PANTHER" id="PTHR45831:SF2">
    <property type="entry name" value="LD24721P"/>
    <property type="match status" value="1"/>
</dbReference>
<proteinExistence type="predicted"/>
<dbReference type="OrthoDB" id="1907609at2"/>
<dbReference type="GO" id="GO:0006620">
    <property type="term" value="P:post-translational protein targeting to endoplasmic reticulum membrane"/>
    <property type="evidence" value="ECO:0007669"/>
    <property type="project" value="TreeGrafter"/>
</dbReference>
<accession>A0A174FD19</accession>
<dbReference type="Pfam" id="PF13424">
    <property type="entry name" value="TPR_12"/>
    <property type="match status" value="1"/>
</dbReference>
<dbReference type="GO" id="GO:0072380">
    <property type="term" value="C:TRC complex"/>
    <property type="evidence" value="ECO:0007669"/>
    <property type="project" value="TreeGrafter"/>
</dbReference>
<reference evidence="4 5" key="1">
    <citation type="submission" date="2015-09" db="EMBL/GenBank/DDBJ databases">
        <authorList>
            <consortium name="Pathogen Informatics"/>
        </authorList>
    </citation>
    <scope>NUCLEOTIDE SEQUENCE [LARGE SCALE GENOMIC DNA]</scope>
    <source>
        <strain evidence="4 5">2789STDY5834855</strain>
    </source>
</reference>
<name>A0A174FD19_9CLOT</name>
<evidence type="ECO:0000313" key="5">
    <source>
        <dbReference type="Proteomes" id="UP000095558"/>
    </source>
</evidence>
<keyword evidence="1" id="KW-0677">Repeat</keyword>
<evidence type="ECO:0000256" key="2">
    <source>
        <dbReference type="ARBA" id="ARBA00022803"/>
    </source>
</evidence>
<dbReference type="SUPFAM" id="SSF48452">
    <property type="entry name" value="TPR-like"/>
    <property type="match status" value="1"/>
</dbReference>
<dbReference type="AlphaFoldDB" id="A0A174FD19"/>
<organism evidence="4 5">
    <name type="scientific">Clostridium disporicum</name>
    <dbReference type="NCBI Taxonomy" id="84024"/>
    <lineage>
        <taxon>Bacteria</taxon>
        <taxon>Bacillati</taxon>
        <taxon>Bacillota</taxon>
        <taxon>Clostridia</taxon>
        <taxon>Eubacteriales</taxon>
        <taxon>Clostridiaceae</taxon>
        <taxon>Clostridium</taxon>
    </lineage>
</organism>
<dbReference type="Gene3D" id="1.25.40.10">
    <property type="entry name" value="Tetratricopeptide repeat domain"/>
    <property type="match status" value="1"/>
</dbReference>
<dbReference type="RefSeq" id="WP_042401591.1">
    <property type="nucleotide sequence ID" value="NZ_CYYT01000013.1"/>
</dbReference>
<protein>
    <submittedName>
        <fullName evidence="4">Tetratricopeptide repeat protein</fullName>
    </submittedName>
</protein>